<comment type="caution">
    <text evidence="2">The sequence shown here is derived from an EMBL/GenBank/DDBJ whole genome shotgun (WGS) entry which is preliminary data.</text>
</comment>
<gene>
    <name evidence="2" type="ORF">HPULCUR_004970</name>
</gene>
<keyword evidence="3" id="KW-1185">Reference proteome</keyword>
<sequence>MTSFKPSLPTKPETFTITTPGVSPEAALLSAQLLNRNNKEFHCFFNDRKFHNHLIHHLLAAYSLGASKEKIQEIFDDHAKDQRPIPPSVGKITRDNYKEYLGKAESYTSFLHLFDSEIENYGAVDTVRRWVWSGDMLARTVGGAYHPLIHIGYGLEFDIHGIIAEGLAMAACTESNFSSMVPDLPGLQYNSLLPTQAQVYAENVTSTARGVVSSFVEQLSEQISSKLGMSDKVVSPSMNTDSTSIPSFLKENTLFPIFKQVRKDPAFEGVFKANDSTKFKLLFGNKAAVERIKHYVNQWVINDNTKDIQNKFEELHMFTAIAVGSTGIRKDHEGVLKLDFFLMHALTSSEFLHQYISRVAPSEAVSLLHAHLAVTMVYYISTGRPDFNIDGLLAYKSPNHNTASNNAWLCVFDRALTCKEPHVIKVVRSCAVAQVMYGPHQDTNLNRVWLQVAEMALDKNGDWDFSGVGYDDSWTS</sequence>
<protein>
    <recommendedName>
        <fullName evidence="4">Oxidoreductase AflY</fullName>
    </recommendedName>
</protein>
<dbReference type="Proteomes" id="UP001476247">
    <property type="component" value="Unassembled WGS sequence"/>
</dbReference>
<proteinExistence type="predicted"/>
<evidence type="ECO:0000256" key="1">
    <source>
        <dbReference type="ARBA" id="ARBA00023002"/>
    </source>
</evidence>
<reference evidence="2 3" key="1">
    <citation type="submission" date="2024-04" db="EMBL/GenBank/DDBJ databases">
        <title>genome sequences of Mucor flavus KT1a and Helicostylum pulchrum KT1b strains isolation_sourced from the surface of a dry-aged beef.</title>
        <authorList>
            <person name="Toyotome T."/>
            <person name="Hosono M."/>
            <person name="Torimaru M."/>
            <person name="Fukuda K."/>
            <person name="Mikami N."/>
        </authorList>
    </citation>
    <scope>NUCLEOTIDE SEQUENCE [LARGE SCALE GENOMIC DNA]</scope>
    <source>
        <strain evidence="2 3">KT1b</strain>
    </source>
</reference>
<dbReference type="PANTHER" id="PTHR35870:SF1">
    <property type="entry name" value="PROTEIN, PUTATIVE (AFU_ORTHOLOGUE AFUA_5G03330)-RELATED"/>
    <property type="match status" value="1"/>
</dbReference>
<accession>A0ABP9XXT0</accession>
<dbReference type="EMBL" id="BAABUJ010000013">
    <property type="protein sequence ID" value="GAA5799554.1"/>
    <property type="molecule type" value="Genomic_DNA"/>
</dbReference>
<organism evidence="2 3">
    <name type="scientific">Helicostylum pulchrum</name>
    <dbReference type="NCBI Taxonomy" id="562976"/>
    <lineage>
        <taxon>Eukaryota</taxon>
        <taxon>Fungi</taxon>
        <taxon>Fungi incertae sedis</taxon>
        <taxon>Mucoromycota</taxon>
        <taxon>Mucoromycotina</taxon>
        <taxon>Mucoromycetes</taxon>
        <taxon>Mucorales</taxon>
        <taxon>Mucorineae</taxon>
        <taxon>Mucoraceae</taxon>
        <taxon>Helicostylum</taxon>
    </lineage>
</organism>
<evidence type="ECO:0008006" key="4">
    <source>
        <dbReference type="Google" id="ProtNLM"/>
    </source>
</evidence>
<evidence type="ECO:0000313" key="2">
    <source>
        <dbReference type="EMBL" id="GAA5799554.1"/>
    </source>
</evidence>
<dbReference type="InterPro" id="IPR025337">
    <property type="entry name" value="Questin_oxidase-like"/>
</dbReference>
<dbReference type="PANTHER" id="PTHR35870">
    <property type="entry name" value="PROTEIN, PUTATIVE (AFU_ORTHOLOGUE AFUA_5G03330)-RELATED"/>
    <property type="match status" value="1"/>
</dbReference>
<name>A0ABP9XXT0_9FUNG</name>
<keyword evidence="1" id="KW-0560">Oxidoreductase</keyword>
<evidence type="ECO:0000313" key="3">
    <source>
        <dbReference type="Proteomes" id="UP001476247"/>
    </source>
</evidence>
<dbReference type="Pfam" id="PF14027">
    <property type="entry name" value="Questin_oxidase"/>
    <property type="match status" value="1"/>
</dbReference>